<evidence type="ECO:0000256" key="3">
    <source>
        <dbReference type="ARBA" id="ARBA00022734"/>
    </source>
</evidence>
<reference evidence="4 5" key="1">
    <citation type="submission" date="2019-04" db="EMBL/GenBank/DDBJ databases">
        <title>Friends and foes A comparative genomics study of 23 Aspergillus species from section Flavi.</title>
        <authorList>
            <consortium name="DOE Joint Genome Institute"/>
            <person name="Kjaerbolling I."/>
            <person name="Vesth T."/>
            <person name="Frisvad J.C."/>
            <person name="Nybo J.L."/>
            <person name="Theobald S."/>
            <person name="Kildgaard S."/>
            <person name="Isbrandt T."/>
            <person name="Kuo A."/>
            <person name="Sato A."/>
            <person name="Lyhne E.K."/>
            <person name="Kogle M.E."/>
            <person name="Wiebenga A."/>
            <person name="Kun R.S."/>
            <person name="Lubbers R.J."/>
            <person name="Makela M.R."/>
            <person name="Barry K."/>
            <person name="Chovatia M."/>
            <person name="Clum A."/>
            <person name="Daum C."/>
            <person name="Haridas S."/>
            <person name="He G."/>
            <person name="LaButti K."/>
            <person name="Lipzen A."/>
            <person name="Mondo S."/>
            <person name="Riley R."/>
            <person name="Salamov A."/>
            <person name="Simmons B.A."/>
            <person name="Magnuson J.K."/>
            <person name="Henrissat B."/>
            <person name="Mortensen U.H."/>
            <person name="Larsen T.O."/>
            <person name="Devries R.P."/>
            <person name="Grigoriev I.V."/>
            <person name="Machida M."/>
            <person name="Baker S.E."/>
            <person name="Andersen M.R."/>
        </authorList>
    </citation>
    <scope>NUCLEOTIDE SEQUENCE [LARGE SCALE GENOMIC DNA]</scope>
    <source>
        <strain evidence="4 5">CBS 151.66</strain>
    </source>
</reference>
<accession>A0A5N5WLT6</accession>
<proteinExistence type="inferred from homology"/>
<keyword evidence="5" id="KW-1185">Reference proteome</keyword>
<organism evidence="4 5">
    <name type="scientific">Aspergillus leporis</name>
    <dbReference type="NCBI Taxonomy" id="41062"/>
    <lineage>
        <taxon>Eukaryota</taxon>
        <taxon>Fungi</taxon>
        <taxon>Dikarya</taxon>
        <taxon>Ascomycota</taxon>
        <taxon>Pezizomycotina</taxon>
        <taxon>Eurotiomycetes</taxon>
        <taxon>Eurotiomycetidae</taxon>
        <taxon>Eurotiales</taxon>
        <taxon>Aspergillaceae</taxon>
        <taxon>Aspergillus</taxon>
        <taxon>Aspergillus subgen. Circumdati</taxon>
    </lineage>
</organism>
<dbReference type="AlphaFoldDB" id="A0A5N5WLT6"/>
<name>A0A5N5WLT6_9EURO</name>
<protein>
    <recommendedName>
        <fullName evidence="2">Fucose-specific lectin</fullName>
    </recommendedName>
</protein>
<dbReference type="EMBL" id="ML732342">
    <property type="protein sequence ID" value="KAB8069423.1"/>
    <property type="molecule type" value="Genomic_DNA"/>
</dbReference>
<gene>
    <name evidence="4" type="ORF">BDV29DRAFT_51155</name>
</gene>
<sequence length="315" mass="34876">MSTSGAQQVLFRTGVAAVNSTSHLRVYFQDTHGSIRESLYEGKWANGTDKNIIAKAKLGSPVAATSKELNHIRVYTFTEENTLQETAYDAKSGWYNGNLTSSKFQVAPYSRLAAVFLAGTDDLHLRIYAQKTDNTIQEYMWNGDGWKEGTNLGAALPGTGIGATSFRYLDYNGPSIRIFFQTADLKVIQRAYDPHTGWYKELHTIFDKAPPRTAIAATSFGATGNGIFMRIYFVNFDNTIWQVCWDHGKGYWDKRTITPVIQGSEVAIISWGSFPAGGPDLRLYFQNGTRVSAVSEWVWTSAHGSQLGQTALPPA</sequence>
<evidence type="ECO:0000313" key="4">
    <source>
        <dbReference type="EMBL" id="KAB8069423.1"/>
    </source>
</evidence>
<evidence type="ECO:0000313" key="5">
    <source>
        <dbReference type="Proteomes" id="UP000326565"/>
    </source>
</evidence>
<evidence type="ECO:0000256" key="2">
    <source>
        <dbReference type="ARBA" id="ARBA00015560"/>
    </source>
</evidence>
<dbReference type="Gene3D" id="2.120.10.70">
    <property type="entry name" value="Fucose-specific lectin"/>
    <property type="match status" value="1"/>
</dbReference>
<dbReference type="Proteomes" id="UP000326565">
    <property type="component" value="Unassembled WGS sequence"/>
</dbReference>
<dbReference type="InterPro" id="IPR012475">
    <property type="entry name" value="Fungal_lectin"/>
</dbReference>
<evidence type="ECO:0000256" key="1">
    <source>
        <dbReference type="ARBA" id="ARBA00009042"/>
    </source>
</evidence>
<dbReference type="Pfam" id="PF07938">
    <property type="entry name" value="Fungal_lectin"/>
    <property type="match status" value="1"/>
</dbReference>
<comment type="similarity">
    <text evidence="1">Belongs to the fungal fucose-specific lectin family.</text>
</comment>
<dbReference type="SUPFAM" id="SSF89372">
    <property type="entry name" value="Fucose-specific lectin"/>
    <property type="match status" value="1"/>
</dbReference>
<dbReference type="GO" id="GO:0030246">
    <property type="term" value="F:carbohydrate binding"/>
    <property type="evidence" value="ECO:0007669"/>
    <property type="project" value="UniProtKB-KW"/>
</dbReference>
<keyword evidence="3 4" id="KW-0430">Lectin</keyword>
<dbReference type="OrthoDB" id="407298at2759"/>